<dbReference type="SMART" id="SM00822">
    <property type="entry name" value="PKS_KR"/>
    <property type="match status" value="1"/>
</dbReference>
<evidence type="ECO:0000256" key="1">
    <source>
        <dbReference type="ARBA" id="ARBA00022450"/>
    </source>
</evidence>
<proteinExistence type="predicted"/>
<dbReference type="InterPro" id="IPR042104">
    <property type="entry name" value="PKS_dehydratase_sf"/>
</dbReference>
<dbReference type="Gene3D" id="3.40.50.720">
    <property type="entry name" value="NAD(P)-binding Rossmann-like Domain"/>
    <property type="match status" value="1"/>
</dbReference>
<reference evidence="4 5" key="1">
    <citation type="submission" date="2019-03" db="EMBL/GenBank/DDBJ databases">
        <title>Draft genome sequences of novel Actinobacteria.</title>
        <authorList>
            <person name="Sahin N."/>
            <person name="Ay H."/>
            <person name="Saygin H."/>
        </authorList>
    </citation>
    <scope>NUCLEOTIDE SEQUENCE [LARGE SCALE GENOMIC DNA]</scope>
    <source>
        <strain evidence="4 5">KC310</strain>
    </source>
</reference>
<dbReference type="Pfam" id="PF08659">
    <property type="entry name" value="KR"/>
    <property type="match status" value="1"/>
</dbReference>
<dbReference type="EMBL" id="SMKO01000022">
    <property type="protein sequence ID" value="TDD08237.1"/>
    <property type="molecule type" value="Genomic_DNA"/>
</dbReference>
<dbReference type="InterPro" id="IPR057326">
    <property type="entry name" value="KR_dom"/>
</dbReference>
<dbReference type="GO" id="GO:0005886">
    <property type="term" value="C:plasma membrane"/>
    <property type="evidence" value="ECO:0007669"/>
    <property type="project" value="TreeGrafter"/>
</dbReference>
<dbReference type="RefSeq" id="WP_132595117.1">
    <property type="nucleotide sequence ID" value="NZ_SMKO01000022.1"/>
</dbReference>
<name>A0A4R4VVD2_9ACTN</name>
<dbReference type="AlphaFoldDB" id="A0A4R4VVD2"/>
<dbReference type="InterPro" id="IPR050091">
    <property type="entry name" value="PKS_NRPS_Biosynth_Enz"/>
</dbReference>
<evidence type="ECO:0000313" key="5">
    <source>
        <dbReference type="Proteomes" id="UP000295258"/>
    </source>
</evidence>
<evidence type="ECO:0000313" key="4">
    <source>
        <dbReference type="EMBL" id="TDD08237.1"/>
    </source>
</evidence>
<dbReference type="GO" id="GO:0006633">
    <property type="term" value="P:fatty acid biosynthetic process"/>
    <property type="evidence" value="ECO:0007669"/>
    <property type="project" value="TreeGrafter"/>
</dbReference>
<keyword evidence="5" id="KW-1185">Reference proteome</keyword>
<accession>A0A4R4VVD2</accession>
<dbReference type="Gene3D" id="3.10.129.110">
    <property type="entry name" value="Polyketide synthase dehydratase"/>
    <property type="match status" value="1"/>
</dbReference>
<sequence length="771" mass="82725">MTTAAPVRPHLVSFDTASFVRPVHRMIWEPVPHPLPPPSPAARRLLVIGSDTELATEVARALGADLCVPGREPERDDWDGIIDLNVVGVPYRFDGGEWREALARTTRMVQRRYGAWGADPRADRYCYVAVTAMGGLMGYHDGPIGFPLGGIWAGFAKCLPRELPNLAVKVLDVDAVAPARLAELLAAELAAWDLFEIGYRQGVRHALIARPSPDPPPRVGLGSDDVVLISGGARGVGFALARGLAEEFGCQVVVTGRGELPAGAGRLTMDDEGYSEYCRARVRSARTARELRDVRAALKRETELRQIGANLAAARRDGLRITYERCDCVRPEQVDALFARIPDPSVIVHNAGIDLPTRLDNKTPEDVVRTVDVKVTGFANLTRAVLRTPGRRDALKVFCNVGSLAGRMGGMIGQIDYAAGNEALSRLGFWARNTHGLPAQTLCWPTWERLGVIANYDAAVRYMSTIDPAEGVRRWIRELRSGGTGEVMFIGQVGSELVPTQLRGFRLFTGHPDLPRLHGLAHFLGAVELFEPSRELRSTVVHTPGAHPCLAEFTVDGRAALPISVLIEQACSVADWVVPPDRPPQHLAEARDVQVRLPALVLAPGGSRFTTRALGETTEQGWSVQVTITAETGETAASLRLLYRSSPPVPPQPVPPSVTRAVAPSGGRLDWSGLVLGAGDKLPTVTAADLWTSPFPPPHGIAPAALDALVRRAGPVTGDVVEIARIVPYPGAQQVDELRPVAGGWAGLRAGRQVLSAEGVVAVPSAPSSAG</sequence>
<dbReference type="SUPFAM" id="SSF51735">
    <property type="entry name" value="NAD(P)-binding Rossmann-fold domains"/>
    <property type="match status" value="2"/>
</dbReference>
<dbReference type="GO" id="GO:0071770">
    <property type="term" value="P:DIM/DIP cell wall layer assembly"/>
    <property type="evidence" value="ECO:0007669"/>
    <property type="project" value="TreeGrafter"/>
</dbReference>
<dbReference type="GO" id="GO:0004312">
    <property type="term" value="F:fatty acid synthase activity"/>
    <property type="evidence" value="ECO:0007669"/>
    <property type="project" value="TreeGrafter"/>
</dbReference>
<evidence type="ECO:0000256" key="2">
    <source>
        <dbReference type="ARBA" id="ARBA00022553"/>
    </source>
</evidence>
<organism evidence="4 5">
    <name type="scientific">Nonomuraea deserti</name>
    <dbReference type="NCBI Taxonomy" id="1848322"/>
    <lineage>
        <taxon>Bacteria</taxon>
        <taxon>Bacillati</taxon>
        <taxon>Actinomycetota</taxon>
        <taxon>Actinomycetes</taxon>
        <taxon>Streptosporangiales</taxon>
        <taxon>Streptosporangiaceae</taxon>
        <taxon>Nonomuraea</taxon>
    </lineage>
</organism>
<dbReference type="InterPro" id="IPR013968">
    <property type="entry name" value="PKS_KR"/>
</dbReference>
<evidence type="ECO:0000259" key="3">
    <source>
        <dbReference type="SMART" id="SM00822"/>
    </source>
</evidence>
<protein>
    <submittedName>
        <fullName evidence="4">SDR family NAD(P)-dependent oxidoreductase</fullName>
    </submittedName>
</protein>
<dbReference type="PANTHER" id="PTHR43775">
    <property type="entry name" value="FATTY ACID SYNTHASE"/>
    <property type="match status" value="1"/>
</dbReference>
<dbReference type="GO" id="GO:0005737">
    <property type="term" value="C:cytoplasm"/>
    <property type="evidence" value="ECO:0007669"/>
    <property type="project" value="TreeGrafter"/>
</dbReference>
<dbReference type="PANTHER" id="PTHR43775:SF37">
    <property type="entry name" value="SI:DKEY-61P9.11"/>
    <property type="match status" value="1"/>
</dbReference>
<gene>
    <name evidence="4" type="ORF">E1292_12190</name>
</gene>
<comment type="caution">
    <text evidence="4">The sequence shown here is derived from an EMBL/GenBank/DDBJ whole genome shotgun (WGS) entry which is preliminary data.</text>
</comment>
<keyword evidence="1" id="KW-0596">Phosphopantetheine</keyword>
<dbReference type="InterPro" id="IPR036291">
    <property type="entry name" value="NAD(P)-bd_dom_sf"/>
</dbReference>
<feature type="domain" description="Ketoreductase" evidence="3">
    <location>
        <begin position="225"/>
        <end position="453"/>
    </location>
</feature>
<dbReference type="Proteomes" id="UP000295258">
    <property type="component" value="Unassembled WGS sequence"/>
</dbReference>
<keyword evidence="2" id="KW-0597">Phosphoprotein</keyword>